<dbReference type="EMBL" id="JALD01000080">
    <property type="protein sequence ID" value="EUD09209.1"/>
    <property type="molecule type" value="Genomic_DNA"/>
</dbReference>
<sequence length="200" mass="23361">MNKEPISVILQRILFNPLSYIHPQRIQHLLSVEDYSSKEVSAVNELLLHSLNLEYDDSNIKLSSLMQKLIRQWNQLPQVAYLIGCHVLRKELTWNGAYLQLPCWVRRFMLIDIPNHNITVNPIIKGRDALCNNYIMNLGYSFLVYWTHELPQSIFQRMQLLFPPIDDLVVFETKEVKPLILILALQYAKTYPNSVPSISN</sequence>
<evidence type="ECO:0000313" key="2">
    <source>
        <dbReference type="Proteomes" id="UP000022311"/>
    </source>
</evidence>
<dbReference type="AlphaFoldDB" id="A0AAV3M123"/>
<proteinExistence type="predicted"/>
<dbReference type="InterPro" id="IPR013388">
    <property type="entry name" value="T3SS_OrgA/MxiK"/>
</dbReference>
<accession>A0AAV3M123</accession>
<dbReference type="RefSeq" id="WP_036963989.1">
    <property type="nucleotide sequence ID" value="NZ_JALD01000080.1"/>
</dbReference>
<dbReference type="Proteomes" id="UP000022311">
    <property type="component" value="Unassembled WGS sequence"/>
</dbReference>
<dbReference type="NCBIfam" id="TIGR02555">
    <property type="entry name" value="OrgA_MxiK"/>
    <property type="match status" value="1"/>
</dbReference>
<comment type="caution">
    <text evidence="1">The sequence shown here is derived from an EMBL/GenBank/DDBJ whole genome shotgun (WGS) entry which is preliminary data.</text>
</comment>
<name>A0AAV3M123_9GAMM</name>
<reference evidence="1 2" key="1">
    <citation type="submission" date="2014-01" db="EMBL/GenBank/DDBJ databases">
        <authorList>
            <person name="Durkin A.S."/>
            <person name="McCorrison J."/>
            <person name="Torralba M."/>
            <person name="Gillis M."/>
            <person name="Haft D.H."/>
            <person name="Methe B."/>
            <person name="Sutton G."/>
            <person name="Nelson K.E."/>
        </authorList>
    </citation>
    <scope>NUCLEOTIDE SEQUENCE [LARGE SCALE GENOMIC DNA]</scope>
    <source>
        <strain evidence="1 2">205/92</strain>
    </source>
</reference>
<organism evidence="1 2">
    <name type="scientific">Providencia alcalifaciens 205/92</name>
    <dbReference type="NCBI Taxonomy" id="1256988"/>
    <lineage>
        <taxon>Bacteria</taxon>
        <taxon>Pseudomonadati</taxon>
        <taxon>Pseudomonadota</taxon>
        <taxon>Gammaproteobacteria</taxon>
        <taxon>Enterobacterales</taxon>
        <taxon>Morganellaceae</taxon>
        <taxon>Providencia</taxon>
    </lineage>
</organism>
<dbReference type="Pfam" id="PF09482">
    <property type="entry name" value="OrgA_MxiK"/>
    <property type="match status" value="1"/>
</dbReference>
<protein>
    <submittedName>
        <fullName evidence="1">Type III secretion apparatus protein OrgA/MxiK</fullName>
    </submittedName>
</protein>
<evidence type="ECO:0000313" key="1">
    <source>
        <dbReference type="EMBL" id="EUD09209.1"/>
    </source>
</evidence>
<gene>
    <name evidence="1" type="ORF">HMPREF1563_0248</name>
</gene>